<dbReference type="PANTHER" id="PTHR32071">
    <property type="entry name" value="TRANSCRIPTIONAL REGULATORY PROTEIN"/>
    <property type="match status" value="1"/>
</dbReference>
<reference evidence="9 10" key="1">
    <citation type="journal article" date="2013" name="Appl. Microbiol. Biotechnol.">
        <title>Glycerol assimilation and production of 1,3-propanediol by Citrobacter amalonaticus Y19.</title>
        <authorList>
            <person name="Ainala S.K."/>
            <person name="Ashok S."/>
            <person name="Ko Y."/>
            <person name="Park S."/>
        </authorList>
    </citation>
    <scope>NUCLEOTIDE SEQUENCE [LARGE SCALE GENOMIC DNA]</scope>
    <source>
        <strain evidence="9 10">Y19</strain>
    </source>
</reference>
<evidence type="ECO:0000256" key="2">
    <source>
        <dbReference type="ARBA" id="ARBA00022741"/>
    </source>
</evidence>
<dbReference type="HOGENOM" id="CLU_000445_125_0_6"/>
<dbReference type="EMBL" id="CP011132">
    <property type="protein sequence ID" value="AKE59722.1"/>
    <property type="molecule type" value="Genomic_DNA"/>
</dbReference>
<dbReference type="SMART" id="SM00382">
    <property type="entry name" value="AAA"/>
    <property type="match status" value="1"/>
</dbReference>
<dbReference type="GO" id="GO:0003700">
    <property type="term" value="F:DNA-binding transcription factor activity"/>
    <property type="evidence" value="ECO:0007669"/>
    <property type="project" value="UniProtKB-UniRule"/>
</dbReference>
<dbReference type="SUPFAM" id="SSF46689">
    <property type="entry name" value="Homeodomain-like"/>
    <property type="match status" value="1"/>
</dbReference>
<evidence type="ECO:0000256" key="5">
    <source>
        <dbReference type="ARBA" id="ARBA00023125"/>
    </source>
</evidence>
<comment type="pathway">
    <text evidence="7">Nitrogen metabolism; nitric oxide reduction.</text>
</comment>
<keyword evidence="4 7" id="KW-0805">Transcription regulation</keyword>
<evidence type="ECO:0000256" key="3">
    <source>
        <dbReference type="ARBA" id="ARBA00022840"/>
    </source>
</evidence>
<keyword evidence="2 7" id="KW-0547">Nucleotide-binding</keyword>
<dbReference type="Proteomes" id="UP000034085">
    <property type="component" value="Chromosome"/>
</dbReference>
<dbReference type="UniPathway" id="UPA00638"/>
<evidence type="ECO:0000313" key="9">
    <source>
        <dbReference type="EMBL" id="AKE59722.1"/>
    </source>
</evidence>
<feature type="DNA-binding region" description="H-T-H motif" evidence="7">
    <location>
        <begin position="480"/>
        <end position="499"/>
    </location>
</feature>
<dbReference type="SUPFAM" id="SSF55781">
    <property type="entry name" value="GAF domain-like"/>
    <property type="match status" value="1"/>
</dbReference>
<dbReference type="InterPro" id="IPR003018">
    <property type="entry name" value="GAF"/>
</dbReference>
<evidence type="ECO:0000256" key="6">
    <source>
        <dbReference type="ARBA" id="ARBA00023163"/>
    </source>
</evidence>
<dbReference type="FunFam" id="3.40.50.300:FF:000006">
    <property type="entry name" value="DNA-binding transcriptional regulator NtrC"/>
    <property type="match status" value="1"/>
</dbReference>
<dbReference type="InterPro" id="IPR023944">
    <property type="entry name" value="NorR"/>
</dbReference>
<dbReference type="InterPro" id="IPR025944">
    <property type="entry name" value="Sigma_54_int_dom_CS"/>
</dbReference>
<dbReference type="InterPro" id="IPR027417">
    <property type="entry name" value="P-loop_NTPase"/>
</dbReference>
<dbReference type="Pfam" id="PF01590">
    <property type="entry name" value="GAF"/>
    <property type="match status" value="1"/>
</dbReference>
<dbReference type="Gene3D" id="3.40.50.300">
    <property type="entry name" value="P-loop containing nucleotide triphosphate hydrolases"/>
    <property type="match status" value="1"/>
</dbReference>
<dbReference type="PROSITE" id="PS50045">
    <property type="entry name" value="SIGMA54_INTERACT_4"/>
    <property type="match status" value="1"/>
</dbReference>
<dbReference type="Pfam" id="PF00158">
    <property type="entry name" value="Sigma54_activat"/>
    <property type="match status" value="1"/>
</dbReference>
<dbReference type="Gene3D" id="3.30.450.40">
    <property type="match status" value="1"/>
</dbReference>
<dbReference type="HAMAP" id="MF_01314">
    <property type="entry name" value="NorR"/>
    <property type="match status" value="1"/>
</dbReference>
<dbReference type="InterPro" id="IPR009057">
    <property type="entry name" value="Homeodomain-like_sf"/>
</dbReference>
<keyword evidence="6 7" id="KW-0804">Transcription</keyword>
<dbReference type="InterPro" id="IPR025943">
    <property type="entry name" value="Sigma_54_int_dom_ATP-bd_2"/>
</dbReference>
<dbReference type="OrthoDB" id="9804019at2"/>
<keyword evidence="5 7" id="KW-0238">DNA-binding</keyword>
<comment type="function">
    <text evidence="7">Required for the expression of anaerobic nitric oxide (NO) reductase, acts as a transcriptional activator for at least the norVW operon. Activation also requires sigma-54.</text>
</comment>
<dbReference type="PROSITE" id="PS00676">
    <property type="entry name" value="SIGMA54_INTERACT_2"/>
    <property type="match status" value="1"/>
</dbReference>
<evidence type="ECO:0000256" key="1">
    <source>
        <dbReference type="ARBA" id="ARBA00022553"/>
    </source>
</evidence>
<dbReference type="InterPro" id="IPR029016">
    <property type="entry name" value="GAF-like_dom_sf"/>
</dbReference>
<dbReference type="SUPFAM" id="SSF52540">
    <property type="entry name" value="P-loop containing nucleoside triphosphate hydrolases"/>
    <property type="match status" value="1"/>
</dbReference>
<dbReference type="KEGG" id="cama:F384_14735"/>
<dbReference type="Gene3D" id="1.10.8.60">
    <property type="match status" value="1"/>
</dbReference>
<dbReference type="CDD" id="cd00009">
    <property type="entry name" value="AAA"/>
    <property type="match status" value="1"/>
</dbReference>
<dbReference type="PROSITE" id="PS00675">
    <property type="entry name" value="SIGMA54_INTERACT_1"/>
    <property type="match status" value="1"/>
</dbReference>
<dbReference type="InterPro" id="IPR025662">
    <property type="entry name" value="Sigma_54_int_dom_ATP-bd_1"/>
</dbReference>
<evidence type="ECO:0000259" key="8">
    <source>
        <dbReference type="PROSITE" id="PS50045"/>
    </source>
</evidence>
<dbReference type="FunFam" id="3.30.450.40:FF:000021">
    <property type="entry name" value="Anaerobic nitric oxide reductase transcription regulator NorR"/>
    <property type="match status" value="1"/>
</dbReference>
<sequence length="505" mass="55304">MSFSVDVLAGIAIELQRGVGHQDRFQRLITTLRQVLECDASALLRYEARQFIPLAIDGLARDVLGRRFTLEGHPRLEAIARAGDVVRFPADSSLPDPYDGLIPGQESLKVHACIGLPLFAGQNLIGALTLDGMAPDQFDVFSDEELRLIAALAAGALNNALLIEQLESQNMLPGSGTDFEQVKETQMIGLSPNMMQLKKEIEIVAGSDLNVLISGETGTGKELVAKAIHEGSPRAVNPLVYLNCAALPESVAESELFGHVKGAFTGAISNRSGKFEMADNGTLFLDEIGELSLALQAKLLRVLQYGDIQRVGDDRSLRVDVRVLAATNRDLREEVLAGRFRADLFHRLSVFPLSVPPLRERGEDVVLLAGYFCEQCRLRLGLSRVVLSPGARSHLLNYGWPGNVRELEHAIHRAVVLARATRAKDDVVLDVSHFALQEEAMTSLPEVAADIPRNHNLRDATEAFQREVIRQALAQNNHNWAASARALETDVANLHRLAKRLGLKD</sequence>
<dbReference type="RefSeq" id="WP_046486381.1">
    <property type="nucleotide sequence ID" value="NZ_CP011132.1"/>
</dbReference>
<protein>
    <recommendedName>
        <fullName evidence="7">Anaerobic nitric oxide reductase transcription regulator NorR</fullName>
    </recommendedName>
</protein>
<dbReference type="InterPro" id="IPR058031">
    <property type="entry name" value="AAA_lid_NorR"/>
</dbReference>
<evidence type="ECO:0000256" key="4">
    <source>
        <dbReference type="ARBA" id="ARBA00023015"/>
    </source>
</evidence>
<dbReference type="FunFam" id="1.10.8.60:FF:000045">
    <property type="entry name" value="Anaerobic nitric oxide reductase transcription regulator NorR"/>
    <property type="match status" value="1"/>
</dbReference>
<dbReference type="GO" id="GO:0000160">
    <property type="term" value="P:phosphorelay signal transduction system"/>
    <property type="evidence" value="ECO:0007669"/>
    <property type="project" value="UniProtKB-UniRule"/>
</dbReference>
<organism evidence="9 10">
    <name type="scientific">Citrobacter amalonaticus Y19</name>
    <dbReference type="NCBI Taxonomy" id="1261127"/>
    <lineage>
        <taxon>Bacteria</taxon>
        <taxon>Pseudomonadati</taxon>
        <taxon>Pseudomonadota</taxon>
        <taxon>Gammaproteobacteria</taxon>
        <taxon>Enterobacterales</taxon>
        <taxon>Enterobacteriaceae</taxon>
        <taxon>Citrobacter</taxon>
    </lineage>
</organism>
<accession>A0A0F6TW01</accession>
<dbReference type="PANTHER" id="PTHR32071:SF35">
    <property type="entry name" value="ANAEROBIC NITRIC OXIDE REDUCTASE TRANSCRIPTION REGULATOR NORR"/>
    <property type="match status" value="1"/>
</dbReference>
<dbReference type="PATRIC" id="fig|1261127.3.peg.3084"/>
<evidence type="ECO:0000313" key="10">
    <source>
        <dbReference type="Proteomes" id="UP000034085"/>
    </source>
</evidence>
<feature type="modified residue" description="4-aspartylphosphate" evidence="7">
    <location>
        <position position="57"/>
    </location>
</feature>
<dbReference type="SMART" id="SM00065">
    <property type="entry name" value="GAF"/>
    <property type="match status" value="1"/>
</dbReference>
<evidence type="ECO:0000256" key="7">
    <source>
        <dbReference type="HAMAP-Rule" id="MF_01314"/>
    </source>
</evidence>
<dbReference type="PROSITE" id="PS00688">
    <property type="entry name" value="SIGMA54_INTERACT_3"/>
    <property type="match status" value="1"/>
</dbReference>
<dbReference type="NCBIfam" id="NF003451">
    <property type="entry name" value="PRK05022.1"/>
    <property type="match status" value="1"/>
</dbReference>
<dbReference type="GO" id="GO:0045893">
    <property type="term" value="P:positive regulation of DNA-templated transcription"/>
    <property type="evidence" value="ECO:0007669"/>
    <property type="project" value="UniProtKB-ARBA"/>
</dbReference>
<keyword evidence="1 7" id="KW-0597">Phosphoprotein</keyword>
<dbReference type="Pfam" id="PF25601">
    <property type="entry name" value="AAA_lid_14"/>
    <property type="match status" value="1"/>
</dbReference>
<dbReference type="AlphaFoldDB" id="A0A0F6TW01"/>
<feature type="domain" description="Sigma-54 factor interaction" evidence="8">
    <location>
        <begin position="187"/>
        <end position="416"/>
    </location>
</feature>
<dbReference type="Gene3D" id="1.10.10.60">
    <property type="entry name" value="Homeodomain-like"/>
    <property type="match status" value="1"/>
</dbReference>
<dbReference type="GO" id="GO:0003677">
    <property type="term" value="F:DNA binding"/>
    <property type="evidence" value="ECO:0007669"/>
    <property type="project" value="UniProtKB-KW"/>
</dbReference>
<proteinExistence type="inferred from homology"/>
<keyword evidence="3 7" id="KW-0067">ATP-binding</keyword>
<dbReference type="InterPro" id="IPR003593">
    <property type="entry name" value="AAA+_ATPase"/>
</dbReference>
<gene>
    <name evidence="7" type="primary">norR</name>
    <name evidence="9" type="ORF">F384_14735</name>
</gene>
<name>A0A0F6TW01_CITAM</name>
<dbReference type="GO" id="GO:0005524">
    <property type="term" value="F:ATP binding"/>
    <property type="evidence" value="ECO:0007669"/>
    <property type="project" value="UniProtKB-UniRule"/>
</dbReference>
<dbReference type="InterPro" id="IPR002078">
    <property type="entry name" value="Sigma_54_int"/>
</dbReference>